<keyword evidence="5 6" id="KW-0472">Membrane</keyword>
<keyword evidence="3 6" id="KW-0812">Transmembrane</keyword>
<evidence type="ECO:0000313" key="8">
    <source>
        <dbReference type="Proteomes" id="UP001328733"/>
    </source>
</evidence>
<organism evidence="7 8">
    <name type="scientific">Pannus brasiliensis CCIBt3594</name>
    <dbReference type="NCBI Taxonomy" id="1427578"/>
    <lineage>
        <taxon>Bacteria</taxon>
        <taxon>Bacillati</taxon>
        <taxon>Cyanobacteriota</taxon>
        <taxon>Cyanophyceae</taxon>
        <taxon>Oscillatoriophycideae</taxon>
        <taxon>Chroococcales</taxon>
        <taxon>Microcystaceae</taxon>
        <taxon>Pannus</taxon>
    </lineage>
</organism>
<feature type="transmembrane region" description="Helical" evidence="6">
    <location>
        <begin position="359"/>
        <end position="379"/>
    </location>
</feature>
<evidence type="ECO:0000256" key="4">
    <source>
        <dbReference type="ARBA" id="ARBA00022989"/>
    </source>
</evidence>
<dbReference type="AlphaFoldDB" id="A0AAW9QPQ2"/>
<proteinExistence type="predicted"/>
<dbReference type="Proteomes" id="UP001328733">
    <property type="component" value="Unassembled WGS sequence"/>
</dbReference>
<dbReference type="EMBL" id="JBAFSM010000004">
    <property type="protein sequence ID" value="MEG3436212.1"/>
    <property type="molecule type" value="Genomic_DNA"/>
</dbReference>
<comment type="subcellular location">
    <subcellularLocation>
        <location evidence="1">Cell membrane</location>
        <topology evidence="1">Multi-pass membrane protein</topology>
    </subcellularLocation>
</comment>
<gene>
    <name evidence="7" type="ORF">V0288_03695</name>
</gene>
<feature type="transmembrane region" description="Helical" evidence="6">
    <location>
        <begin position="442"/>
        <end position="463"/>
    </location>
</feature>
<feature type="transmembrane region" description="Helical" evidence="6">
    <location>
        <begin position="40"/>
        <end position="65"/>
    </location>
</feature>
<dbReference type="PANTHER" id="PTHR30250:SF11">
    <property type="entry name" value="O-ANTIGEN TRANSPORTER-RELATED"/>
    <property type="match status" value="1"/>
</dbReference>
<reference evidence="7 8" key="1">
    <citation type="submission" date="2024-01" db="EMBL/GenBank/DDBJ databases">
        <title>Genomic insights into the taxonomy and metabolism of the cyanobacterium Pannus brasiliensis CCIBt3594.</title>
        <authorList>
            <person name="Machado M."/>
            <person name="Botero N.B."/>
            <person name="Andreote A.P.D."/>
            <person name="Feitosa A.M.T."/>
            <person name="Popin R."/>
            <person name="Sivonen K."/>
            <person name="Fiore M.F."/>
        </authorList>
    </citation>
    <scope>NUCLEOTIDE SEQUENCE [LARGE SCALE GENOMIC DNA]</scope>
    <source>
        <strain evidence="7 8">CCIBt3594</strain>
    </source>
</reference>
<feature type="transmembrane region" description="Helical" evidence="6">
    <location>
        <begin position="385"/>
        <end position="405"/>
    </location>
</feature>
<feature type="transmembrane region" description="Helical" evidence="6">
    <location>
        <begin position="86"/>
        <end position="111"/>
    </location>
</feature>
<dbReference type="RefSeq" id="WP_332863668.1">
    <property type="nucleotide sequence ID" value="NZ_JBAFSM010000004.1"/>
</dbReference>
<feature type="transmembrane region" description="Helical" evidence="6">
    <location>
        <begin position="117"/>
        <end position="137"/>
    </location>
</feature>
<evidence type="ECO:0000256" key="6">
    <source>
        <dbReference type="SAM" id="Phobius"/>
    </source>
</evidence>
<evidence type="ECO:0000256" key="1">
    <source>
        <dbReference type="ARBA" id="ARBA00004651"/>
    </source>
</evidence>
<sequence>MKFSSLFKDMAIYGLGDVLLKMFSIITLPIYTRIFSPEDFGILTSIVTFSALFSQVIELGINSAFARFYFQAESLYERQKVTSTALFFITIWSIVAAGCMIPFAGIFSRWFFQTEKYNPLLILSLFATSLALINGFTSQILRNQFKAKLFAILNTTSSFLGIGLSLLFILVYKQGILGFFLANLVVNIGMIPIRYWLIKESIILFWSWQILKSLMVYGIPLIPMSIAYWVFVSSDRLIIGKLSTFDQLGLYSVANNISNILGFLNSALGQAFSPYAIKHHEENRETSGLLLGKCLTYIVAFFGLLCLGLSTFSLDLIKILSTVDFYPAAIAVGPLSLGFVAFASTQVTALGITLSNQTYYFVLFSWISALLNLALNILLVPSFGMLGASWATAFSYIFLTICYGIKSKNLIKIQYETSQLLKITVITVIGTVMIPFLPDSSFIINLIIKSIYCLIYVILIILFQGIKNEDVNFLWSRASAIIEKIK</sequence>
<protein>
    <submittedName>
        <fullName evidence="7">Oligosaccharide flippase family protein</fullName>
    </submittedName>
</protein>
<feature type="transmembrane region" description="Helical" evidence="6">
    <location>
        <begin position="326"/>
        <end position="352"/>
    </location>
</feature>
<feature type="transmembrane region" description="Helical" evidence="6">
    <location>
        <begin position="12"/>
        <end position="34"/>
    </location>
</feature>
<feature type="transmembrane region" description="Helical" evidence="6">
    <location>
        <begin position="417"/>
        <end position="436"/>
    </location>
</feature>
<evidence type="ECO:0000256" key="2">
    <source>
        <dbReference type="ARBA" id="ARBA00022475"/>
    </source>
</evidence>
<dbReference type="Pfam" id="PF13440">
    <property type="entry name" value="Polysacc_synt_3"/>
    <property type="match status" value="1"/>
</dbReference>
<feature type="transmembrane region" description="Helical" evidence="6">
    <location>
        <begin position="176"/>
        <end position="198"/>
    </location>
</feature>
<keyword evidence="8" id="KW-1185">Reference proteome</keyword>
<evidence type="ECO:0000313" key="7">
    <source>
        <dbReference type="EMBL" id="MEG3436212.1"/>
    </source>
</evidence>
<feature type="transmembrane region" description="Helical" evidence="6">
    <location>
        <begin position="149"/>
        <end position="170"/>
    </location>
</feature>
<feature type="transmembrane region" description="Helical" evidence="6">
    <location>
        <begin position="210"/>
        <end position="231"/>
    </location>
</feature>
<evidence type="ECO:0000256" key="3">
    <source>
        <dbReference type="ARBA" id="ARBA00022692"/>
    </source>
</evidence>
<dbReference type="GO" id="GO:0005886">
    <property type="term" value="C:plasma membrane"/>
    <property type="evidence" value="ECO:0007669"/>
    <property type="project" value="UniProtKB-SubCell"/>
</dbReference>
<feature type="transmembrane region" description="Helical" evidence="6">
    <location>
        <begin position="294"/>
        <end position="314"/>
    </location>
</feature>
<comment type="caution">
    <text evidence="7">The sequence shown here is derived from an EMBL/GenBank/DDBJ whole genome shotgun (WGS) entry which is preliminary data.</text>
</comment>
<evidence type="ECO:0000256" key="5">
    <source>
        <dbReference type="ARBA" id="ARBA00023136"/>
    </source>
</evidence>
<accession>A0AAW9QPQ2</accession>
<keyword evidence="2" id="KW-1003">Cell membrane</keyword>
<name>A0AAW9QPQ2_9CHRO</name>
<dbReference type="InterPro" id="IPR050833">
    <property type="entry name" value="Poly_Biosynth_Transport"/>
</dbReference>
<keyword evidence="4 6" id="KW-1133">Transmembrane helix</keyword>
<feature type="transmembrane region" description="Helical" evidence="6">
    <location>
        <begin position="251"/>
        <end position="273"/>
    </location>
</feature>
<dbReference type="PANTHER" id="PTHR30250">
    <property type="entry name" value="PST FAMILY PREDICTED COLANIC ACID TRANSPORTER"/>
    <property type="match status" value="1"/>
</dbReference>